<protein>
    <submittedName>
        <fullName evidence="2">LytTR family transcriptional regulator</fullName>
    </submittedName>
</protein>
<dbReference type="PROSITE" id="PS50930">
    <property type="entry name" value="HTH_LYTTR"/>
    <property type="match status" value="1"/>
</dbReference>
<gene>
    <name evidence="2" type="ORF">EQG79_15940</name>
</gene>
<sequence length="101" mass="11783">MFPVSTQEAAYFTIEDGLSCMITFDGRKLPLSQTLDVIEEQLDPHQFYRANRQYLIAFGAVKEVEPYYTRKLAVKLKSVKSETVFVSREKSTSFLHWLENR</sequence>
<evidence type="ECO:0000313" key="3">
    <source>
        <dbReference type="Proteomes" id="UP000290407"/>
    </source>
</evidence>
<dbReference type="PANTHER" id="PTHR37299">
    <property type="entry name" value="TRANSCRIPTIONAL REGULATOR-RELATED"/>
    <property type="match status" value="1"/>
</dbReference>
<dbReference type="PANTHER" id="PTHR37299:SF1">
    <property type="entry name" value="STAGE 0 SPORULATION PROTEIN A HOMOLOG"/>
    <property type="match status" value="1"/>
</dbReference>
<dbReference type="InterPro" id="IPR046947">
    <property type="entry name" value="LytR-like"/>
</dbReference>
<dbReference type="GO" id="GO:0000156">
    <property type="term" value="F:phosphorelay response regulator activity"/>
    <property type="evidence" value="ECO:0007669"/>
    <property type="project" value="InterPro"/>
</dbReference>
<reference evidence="2 3" key="1">
    <citation type="submission" date="2019-01" db="EMBL/GenBank/DDBJ databases">
        <title>Spirosoma flava sp. nov., a propanil-degrading bacterium isolated from herbicide-contaminated soil.</title>
        <authorList>
            <person name="Zhang L."/>
            <person name="Jiang J.-D."/>
        </authorList>
    </citation>
    <scope>NUCLEOTIDE SEQUENCE [LARGE SCALE GENOMIC DNA]</scope>
    <source>
        <strain evidence="2 3">TY50</strain>
    </source>
</reference>
<name>A0A4Q2UIF2_9BACT</name>
<dbReference type="EMBL" id="SBLB01000004">
    <property type="protein sequence ID" value="RYC68896.1"/>
    <property type="molecule type" value="Genomic_DNA"/>
</dbReference>
<dbReference type="Proteomes" id="UP000290407">
    <property type="component" value="Unassembled WGS sequence"/>
</dbReference>
<dbReference type="GO" id="GO:0003677">
    <property type="term" value="F:DNA binding"/>
    <property type="evidence" value="ECO:0007669"/>
    <property type="project" value="InterPro"/>
</dbReference>
<comment type="caution">
    <text evidence="2">The sequence shown here is derived from an EMBL/GenBank/DDBJ whole genome shotgun (WGS) entry which is preliminary data.</text>
</comment>
<evidence type="ECO:0000259" key="1">
    <source>
        <dbReference type="PROSITE" id="PS50930"/>
    </source>
</evidence>
<dbReference type="AlphaFoldDB" id="A0A4Q2UIF2"/>
<organism evidence="2 3">
    <name type="scientific">Spirosoma sordidisoli</name>
    <dbReference type="NCBI Taxonomy" id="2502893"/>
    <lineage>
        <taxon>Bacteria</taxon>
        <taxon>Pseudomonadati</taxon>
        <taxon>Bacteroidota</taxon>
        <taxon>Cytophagia</taxon>
        <taxon>Cytophagales</taxon>
        <taxon>Cytophagaceae</taxon>
        <taxon>Spirosoma</taxon>
    </lineage>
</organism>
<dbReference type="Gene3D" id="2.40.50.1020">
    <property type="entry name" value="LytTr DNA-binding domain"/>
    <property type="match status" value="1"/>
</dbReference>
<dbReference type="RefSeq" id="WP_129602519.1">
    <property type="nucleotide sequence ID" value="NZ_SBLB01000004.1"/>
</dbReference>
<evidence type="ECO:0000313" key="2">
    <source>
        <dbReference type="EMBL" id="RYC68896.1"/>
    </source>
</evidence>
<accession>A0A4Q2UIF2</accession>
<proteinExistence type="predicted"/>
<keyword evidence="3" id="KW-1185">Reference proteome</keyword>
<dbReference type="SMART" id="SM00850">
    <property type="entry name" value="LytTR"/>
    <property type="match status" value="1"/>
</dbReference>
<dbReference type="InterPro" id="IPR007492">
    <property type="entry name" value="LytTR_DNA-bd_dom"/>
</dbReference>
<dbReference type="Pfam" id="PF04397">
    <property type="entry name" value="LytTR"/>
    <property type="match status" value="1"/>
</dbReference>
<feature type="domain" description="HTH LytTR-type" evidence="1">
    <location>
        <begin position="1"/>
        <end position="100"/>
    </location>
</feature>